<dbReference type="GO" id="GO:0003723">
    <property type="term" value="F:RNA binding"/>
    <property type="evidence" value="ECO:0007669"/>
    <property type="project" value="UniProtKB-UniRule"/>
</dbReference>
<evidence type="ECO:0000313" key="8">
    <source>
        <dbReference type="Proteomes" id="UP000677228"/>
    </source>
</evidence>
<accession>A0A8S2D3D0</accession>
<feature type="compositionally biased region" description="Polar residues" evidence="4">
    <location>
        <begin position="615"/>
        <end position="624"/>
    </location>
</feature>
<feature type="domain" description="RRM" evidence="5">
    <location>
        <begin position="642"/>
        <end position="725"/>
    </location>
</feature>
<feature type="compositionally biased region" description="Basic and acidic residues" evidence="4">
    <location>
        <begin position="590"/>
        <end position="601"/>
    </location>
</feature>
<feature type="region of interest" description="Disordered" evidence="4">
    <location>
        <begin position="551"/>
        <end position="624"/>
    </location>
</feature>
<evidence type="ECO:0000256" key="4">
    <source>
        <dbReference type="SAM" id="MobiDB-lite"/>
    </source>
</evidence>
<dbReference type="Pfam" id="PF00076">
    <property type="entry name" value="RRM_1"/>
    <property type="match status" value="2"/>
</dbReference>
<dbReference type="SMART" id="SM00360">
    <property type="entry name" value="RRM"/>
    <property type="match status" value="5"/>
</dbReference>
<dbReference type="Proteomes" id="UP000677228">
    <property type="component" value="Unassembled WGS sequence"/>
</dbReference>
<dbReference type="InterPro" id="IPR050666">
    <property type="entry name" value="ESRP"/>
</dbReference>
<evidence type="ECO:0000256" key="2">
    <source>
        <dbReference type="ARBA" id="ARBA00022884"/>
    </source>
</evidence>
<dbReference type="CDD" id="cd00590">
    <property type="entry name" value="RRM_SF"/>
    <property type="match status" value="1"/>
</dbReference>
<protein>
    <recommendedName>
        <fullName evidence="5">RRM domain-containing protein</fullName>
    </recommendedName>
</protein>
<dbReference type="PROSITE" id="PS50102">
    <property type="entry name" value="RRM"/>
    <property type="match status" value="3"/>
</dbReference>
<feature type="compositionally biased region" description="Polar residues" evidence="4">
    <location>
        <begin position="786"/>
        <end position="796"/>
    </location>
</feature>
<feature type="compositionally biased region" description="Polar residues" evidence="4">
    <location>
        <begin position="319"/>
        <end position="328"/>
    </location>
</feature>
<evidence type="ECO:0000256" key="3">
    <source>
        <dbReference type="PROSITE-ProRule" id="PRU00176"/>
    </source>
</evidence>
<dbReference type="AlphaFoldDB" id="A0A8S2D3D0"/>
<dbReference type="CDD" id="cd12254">
    <property type="entry name" value="RRM_hnRNPH_ESRPs_RBM12_like"/>
    <property type="match status" value="2"/>
</dbReference>
<dbReference type="Gene3D" id="3.30.70.330">
    <property type="match status" value="5"/>
</dbReference>
<name>A0A8S2D3D0_9BILA</name>
<evidence type="ECO:0000313" key="6">
    <source>
        <dbReference type="EMBL" id="CAF0868104.1"/>
    </source>
</evidence>
<dbReference type="EMBL" id="CAJNOK010002622">
    <property type="protein sequence ID" value="CAF0868104.1"/>
    <property type="molecule type" value="Genomic_DNA"/>
</dbReference>
<dbReference type="Proteomes" id="UP000682733">
    <property type="component" value="Unassembled WGS sequence"/>
</dbReference>
<feature type="compositionally biased region" description="Basic and acidic residues" evidence="4">
    <location>
        <begin position="755"/>
        <end position="768"/>
    </location>
</feature>
<feature type="compositionally biased region" description="Low complexity" evidence="4">
    <location>
        <begin position="604"/>
        <end position="614"/>
    </location>
</feature>
<dbReference type="SUPFAM" id="SSF54928">
    <property type="entry name" value="RNA-binding domain, RBD"/>
    <property type="match status" value="4"/>
</dbReference>
<evidence type="ECO:0000256" key="1">
    <source>
        <dbReference type="ARBA" id="ARBA00022737"/>
    </source>
</evidence>
<feature type="domain" description="RRM" evidence="5">
    <location>
        <begin position="9"/>
        <end position="81"/>
    </location>
</feature>
<reference evidence="6" key="1">
    <citation type="submission" date="2021-02" db="EMBL/GenBank/DDBJ databases">
        <authorList>
            <person name="Nowell W R."/>
        </authorList>
    </citation>
    <scope>NUCLEOTIDE SEQUENCE</scope>
</reference>
<dbReference type="CDD" id="cd12510">
    <property type="entry name" value="RRM1_RBM12_like"/>
    <property type="match status" value="1"/>
</dbReference>
<comment type="caution">
    <text evidence="6">The sequence shown here is derived from an EMBL/GenBank/DDBJ whole genome shotgun (WGS) entry which is preliminary data.</text>
</comment>
<feature type="region of interest" description="Disordered" evidence="4">
    <location>
        <begin position="319"/>
        <end position="361"/>
    </location>
</feature>
<proteinExistence type="predicted"/>
<feature type="non-terminal residue" evidence="6">
    <location>
        <position position="1"/>
    </location>
</feature>
<organism evidence="6 8">
    <name type="scientific">Didymodactylos carnosus</name>
    <dbReference type="NCBI Taxonomy" id="1234261"/>
    <lineage>
        <taxon>Eukaryota</taxon>
        <taxon>Metazoa</taxon>
        <taxon>Spiralia</taxon>
        <taxon>Gnathifera</taxon>
        <taxon>Rotifera</taxon>
        <taxon>Eurotatoria</taxon>
        <taxon>Bdelloidea</taxon>
        <taxon>Philodinida</taxon>
        <taxon>Philodinidae</taxon>
        <taxon>Didymodactylos</taxon>
    </lineage>
</organism>
<dbReference type="InterPro" id="IPR035979">
    <property type="entry name" value="RBD_domain_sf"/>
</dbReference>
<dbReference type="EMBL" id="CAJOBA010002623">
    <property type="protein sequence ID" value="CAF3652904.1"/>
    <property type="molecule type" value="Genomic_DNA"/>
</dbReference>
<feature type="region of interest" description="Disordered" evidence="4">
    <location>
        <begin position="723"/>
        <end position="796"/>
    </location>
</feature>
<feature type="compositionally biased region" description="Low complexity" evidence="4">
    <location>
        <begin position="329"/>
        <end position="356"/>
    </location>
</feature>
<dbReference type="PANTHER" id="PTHR13976">
    <property type="entry name" value="HETEROGENEOUS NUCLEAR RIBONUCLEOPROTEIN-RELATED"/>
    <property type="match status" value="1"/>
</dbReference>
<gene>
    <name evidence="6" type="ORF">OVA965_LOCUS7985</name>
    <name evidence="7" type="ORF">TMI583_LOCUS7981</name>
</gene>
<evidence type="ECO:0000259" key="5">
    <source>
        <dbReference type="PROSITE" id="PS50102"/>
    </source>
</evidence>
<feature type="domain" description="RRM" evidence="5">
    <location>
        <begin position="837"/>
        <end position="913"/>
    </location>
</feature>
<dbReference type="InterPro" id="IPR000504">
    <property type="entry name" value="RRM_dom"/>
</dbReference>
<dbReference type="InterPro" id="IPR012677">
    <property type="entry name" value="Nucleotide-bd_a/b_plait_sf"/>
</dbReference>
<evidence type="ECO:0000313" key="7">
    <source>
        <dbReference type="EMBL" id="CAF3652904.1"/>
    </source>
</evidence>
<sequence>WYLSTNSSFIIRLQNLPNEAKAQDIRKFFAGLSIPDGGVHVVGGEKGDAFIAFNTDDDARQAMMKEGSILNNPIKLFLSSRSEMSEIVAKARTQPTGLTKKPSESTTVTTTSATSNFHSSYYPNFSNANSTPITTTTTTATSEMTKNTAQPPSSNNLANELAAILNALQSQQTPPLLDTSTIKSPNTFAHPQQGTVSPSFNQNPVQSGVGSGNQTGQVPNIQALLQLLTEKNIPGFQQQQPTFQMPFHPPFNNQVPPVQRFGQSMPQPQQSNGGWIAQSPVITNTFNHHQNVPSLYQHPLQTQQQLMSHQRSLPLIQDDNSNRQGVINSHSSESTTSTTTGSSSSSSLYGPSSSTTKQQQSLADEPYIKIKNIPVTFTYSDIKMFFNKYKLNLSDIKIINDHNGQRTGEIVLRLHSNNDVSELLNLNGRIQCMNNYLDIRKIDEYTFASSIDSFIPTALSKKKALIPTNCVKVLQLPPKWDKRDIKRYFNGCNLTRDRNGGIFFELDNNEMNRGPTYIEFEHEIDVEKAMFYNGEIVENSKIEVCRMTKSEMDNEISNSKRRDRRRPPLLTHDGEPNRSSPLVLNPPAHRSNETRYTRPDNHYSNNSNNSQQQQIDHSSPHHQQNSYQTFLFHQQQYPSPITCLRLRNIPYTTTENQIRDYFQSINVNIESCKLLNDKFGRQAGEAFVRFHDTQSCQQAYEKKQRQIFYGRCLDIRPLALTEFNQNPSPLPMNEGRDATPRSSNDLQQQQQQKRSYYEERKRTYDDKQKRLRFNNGYHSQDDQRHTSSPIQNLDDLNSTTDYQQRATSIRHNNTSSDPNNLSNLPPLPEHMEVYRGRILYLSNVAYRATREEILDLLKPFNPIEETLKIRCDSSGKPTGFAVVACAEPHDAQNAVSNLNNQTFIFRKIYLAQK</sequence>
<keyword evidence="1" id="KW-0677">Repeat</keyword>
<keyword evidence="2 3" id="KW-0694">RNA-binding</keyword>